<evidence type="ECO:0000256" key="1">
    <source>
        <dbReference type="ARBA" id="ARBA00002311"/>
    </source>
</evidence>
<proteinExistence type="inferred from homology"/>
<dbReference type="GeneID" id="70291483"/>
<dbReference type="InterPro" id="IPR036575">
    <property type="entry name" value="TFIIS_cen_dom_sf"/>
</dbReference>
<comment type="caution">
    <text evidence="9">The sequence shown here is derived from an EMBL/GenBank/DDBJ whole genome shotgun (WGS) entry which is preliminary data.</text>
</comment>
<sequence>MPRKSKRIIASADIPRAEPEPRRSVRATKGQHTRPLDELDQAAGPKRRQNKKPGASKKSKGKEETPAEDEGDELIRCVCGATEQDDDPNLSWVACDGCGAWQHNICVGVSVYDDEIPDKYWCEQCKPEDHKELLEGIKRGEKPWEDRHRRHEERIAEEKRQKEEEKKNKKTGKRKSRGGPPPRKADAKASAEPQKPSDESPGPVETPAESKPVVEPKTEPTPEPMPAGEASVPEDATTAAAASSGKRKTREDAGESEDKAAKVRRVSAEPAQPPPPPSVKPKYTEPKDLAPSIDELPPTRKNPAKALKKSLLHVMTDMAKTGELEVAESSTVDGMAERSAIQIEYAVFETHPMAKGQKEYSQQTRSLTFNLKNNPELVRGLLHGLHTPPTLAVMTSDEMASADLQKQNAEMKAKADKASILYQGDASGPRVRRTHKGEEVVEDENSAMVETPVPLPPMGGGGGRKPNLPTEGDKSEDGPSALARSQSRDEGATAGGRSPSQPNFDINKVFSQVRSPSVSQARRPSAPVPQATPGEDADVDRMLQDENTSPPYSPAEEQQDPDVVWRGSLAMTSIANFSATAKYIAGGDFAKHGSWDKLINPRLSVAGRISHDQANTYLCNQRWSQTNDVIIVSFSPVSEDKRPEFLAMIQYFLDKKRYGVVGEKVLANVRDTYLVPVSPGDDIPEFLHNLNDNFVPKERTEPLLLGVFVWKNDPGELKLGDRTQPASSGTPVASNQRSNSVSQGPGFSPATPVGANGYPLQSTTPVPIPQPPYTSRSTQPPAAAAQPHPPHHDPAAVAQGQAVALEVLGPEFMTCPTVQFLLPQAGIMKRKEWEVIRGLFEREPKSRDDLGFLGQLLEKSRMEGN</sequence>
<dbReference type="Pfam" id="PF07744">
    <property type="entry name" value="SPOC"/>
    <property type="match status" value="1"/>
</dbReference>
<feature type="compositionally biased region" description="Basic and acidic residues" evidence="7">
    <location>
        <begin position="249"/>
        <end position="261"/>
    </location>
</feature>
<dbReference type="SMART" id="SM00510">
    <property type="entry name" value="TFS2M"/>
    <property type="match status" value="1"/>
</dbReference>
<evidence type="ECO:0000256" key="6">
    <source>
        <dbReference type="ARBA" id="ARBA00022833"/>
    </source>
</evidence>
<dbReference type="InterPro" id="IPR055499">
    <property type="entry name" value="DUF7071"/>
</dbReference>
<comment type="similarity">
    <text evidence="2">Belongs to the BYE1 family.</text>
</comment>
<evidence type="ECO:0000256" key="2">
    <source>
        <dbReference type="ARBA" id="ARBA00011050"/>
    </source>
</evidence>
<dbReference type="GO" id="GO:0031564">
    <property type="term" value="P:transcription antitermination"/>
    <property type="evidence" value="ECO:0007669"/>
    <property type="project" value="TreeGrafter"/>
</dbReference>
<evidence type="ECO:0000256" key="5">
    <source>
        <dbReference type="ARBA" id="ARBA00022771"/>
    </source>
</evidence>
<dbReference type="RefSeq" id="XP_046119491.1">
    <property type="nucleotide sequence ID" value="XM_046260580.1"/>
</dbReference>
<dbReference type="Pfam" id="PF23257">
    <property type="entry name" value="DUF7071"/>
    <property type="match status" value="1"/>
</dbReference>
<comment type="function">
    <text evidence="1">Negative regulator of transcription elongation.</text>
</comment>
<dbReference type="Gene3D" id="1.10.472.30">
    <property type="entry name" value="Transcription elongation factor S-II, central domain"/>
    <property type="match status" value="1"/>
</dbReference>
<keyword evidence="10" id="KW-1185">Reference proteome</keyword>
<feature type="region of interest" description="Disordered" evidence="7">
    <location>
        <begin position="1"/>
        <end position="72"/>
    </location>
</feature>
<dbReference type="EMBL" id="MU251250">
    <property type="protein sequence ID" value="KAG9255567.1"/>
    <property type="molecule type" value="Genomic_DNA"/>
</dbReference>
<keyword evidence="6" id="KW-0862">Zinc</keyword>
<evidence type="ECO:0000256" key="3">
    <source>
        <dbReference type="ARBA" id="ARBA00021616"/>
    </source>
</evidence>
<dbReference type="PANTHER" id="PTHR11477:SF11">
    <property type="entry name" value="TRANSCRIPTION FACTOR BYE1"/>
    <property type="match status" value="1"/>
</dbReference>
<evidence type="ECO:0000313" key="9">
    <source>
        <dbReference type="EMBL" id="KAG9255567.1"/>
    </source>
</evidence>
<name>A0A9P8CQR5_9HYPO</name>
<feature type="compositionally biased region" description="Basic residues" evidence="7">
    <location>
        <begin position="168"/>
        <end position="177"/>
    </location>
</feature>
<dbReference type="SUPFAM" id="SSF46942">
    <property type="entry name" value="Elongation factor TFIIS domain 2"/>
    <property type="match status" value="1"/>
</dbReference>
<dbReference type="PROSITE" id="PS51321">
    <property type="entry name" value="TFIIS_CENTRAL"/>
    <property type="match status" value="1"/>
</dbReference>
<feature type="domain" description="TFIIS central" evidence="8">
    <location>
        <begin position="299"/>
        <end position="427"/>
    </location>
</feature>
<dbReference type="Gene3D" id="3.30.40.10">
    <property type="entry name" value="Zinc/RING finger domain, C3HC4 (zinc finger)"/>
    <property type="match status" value="1"/>
</dbReference>
<feature type="compositionally biased region" description="Basic and acidic residues" evidence="7">
    <location>
        <begin position="131"/>
        <end position="167"/>
    </location>
</feature>
<evidence type="ECO:0000256" key="7">
    <source>
        <dbReference type="SAM" id="MobiDB-lite"/>
    </source>
</evidence>
<dbReference type="Pfam" id="PF07500">
    <property type="entry name" value="TFIIS_M"/>
    <property type="match status" value="1"/>
</dbReference>
<accession>A0A9P8CQR5</accession>
<protein>
    <recommendedName>
        <fullName evidence="3">Transcription factor BYE1</fullName>
    </recommendedName>
</protein>
<dbReference type="Pfam" id="PF20826">
    <property type="entry name" value="PHD_5"/>
    <property type="match status" value="1"/>
</dbReference>
<dbReference type="GO" id="GO:0005634">
    <property type="term" value="C:nucleus"/>
    <property type="evidence" value="ECO:0007669"/>
    <property type="project" value="TreeGrafter"/>
</dbReference>
<dbReference type="CDD" id="cd21538">
    <property type="entry name" value="SPOC_TFIIS"/>
    <property type="match status" value="1"/>
</dbReference>
<gene>
    <name evidence="9" type="ORF">F5Z01DRAFT_547905</name>
</gene>
<dbReference type="OrthoDB" id="79252at2759"/>
<dbReference type="GO" id="GO:0000977">
    <property type="term" value="F:RNA polymerase II transcription regulatory region sequence-specific DNA binding"/>
    <property type="evidence" value="ECO:0007669"/>
    <property type="project" value="TreeGrafter"/>
</dbReference>
<dbReference type="AlphaFoldDB" id="A0A9P8CQR5"/>
<organism evidence="9 10">
    <name type="scientific">Emericellopsis atlantica</name>
    <dbReference type="NCBI Taxonomy" id="2614577"/>
    <lineage>
        <taxon>Eukaryota</taxon>
        <taxon>Fungi</taxon>
        <taxon>Dikarya</taxon>
        <taxon>Ascomycota</taxon>
        <taxon>Pezizomycotina</taxon>
        <taxon>Sordariomycetes</taxon>
        <taxon>Hypocreomycetidae</taxon>
        <taxon>Hypocreales</taxon>
        <taxon>Bionectriaceae</taxon>
        <taxon>Emericellopsis</taxon>
    </lineage>
</organism>
<evidence type="ECO:0000313" key="10">
    <source>
        <dbReference type="Proteomes" id="UP000887229"/>
    </source>
</evidence>
<dbReference type="Proteomes" id="UP000887229">
    <property type="component" value="Unassembled WGS sequence"/>
</dbReference>
<dbReference type="InterPro" id="IPR003618">
    <property type="entry name" value="TFIIS_cen_dom"/>
</dbReference>
<dbReference type="SMART" id="SM00249">
    <property type="entry name" value="PHD"/>
    <property type="match status" value="1"/>
</dbReference>
<dbReference type="GO" id="GO:0031440">
    <property type="term" value="P:regulation of mRNA 3'-end processing"/>
    <property type="evidence" value="ECO:0007669"/>
    <property type="project" value="TreeGrafter"/>
</dbReference>
<evidence type="ECO:0000259" key="8">
    <source>
        <dbReference type="PROSITE" id="PS51321"/>
    </source>
</evidence>
<keyword evidence="4" id="KW-0479">Metal-binding</keyword>
<feature type="compositionally biased region" description="Polar residues" evidence="7">
    <location>
        <begin position="498"/>
        <end position="522"/>
    </location>
</feature>
<dbReference type="InterPro" id="IPR019786">
    <property type="entry name" value="Zinc_finger_PHD-type_CS"/>
</dbReference>
<dbReference type="GO" id="GO:0001139">
    <property type="term" value="F:RNA polymerase II complex recruiting activity"/>
    <property type="evidence" value="ECO:0007669"/>
    <property type="project" value="TreeGrafter"/>
</dbReference>
<dbReference type="GO" id="GO:0008270">
    <property type="term" value="F:zinc ion binding"/>
    <property type="evidence" value="ECO:0007669"/>
    <property type="project" value="UniProtKB-KW"/>
</dbReference>
<feature type="region of interest" description="Disordered" evidence="7">
    <location>
        <begin position="420"/>
        <end position="537"/>
    </location>
</feature>
<dbReference type="InterPro" id="IPR011011">
    <property type="entry name" value="Znf_FYVE_PHD"/>
</dbReference>
<evidence type="ECO:0000256" key="4">
    <source>
        <dbReference type="ARBA" id="ARBA00022723"/>
    </source>
</evidence>
<dbReference type="GO" id="GO:0006368">
    <property type="term" value="P:transcription elongation by RNA polymerase II"/>
    <property type="evidence" value="ECO:0007669"/>
    <property type="project" value="TreeGrafter"/>
</dbReference>
<dbReference type="PANTHER" id="PTHR11477">
    <property type="entry name" value="TRANSCRIPTION FACTOR S-II ZINC FINGER DOMAIN-CONTAINING PROTEIN"/>
    <property type="match status" value="1"/>
</dbReference>
<dbReference type="GO" id="GO:0006362">
    <property type="term" value="P:transcription elongation by RNA polymerase I"/>
    <property type="evidence" value="ECO:0007669"/>
    <property type="project" value="TreeGrafter"/>
</dbReference>
<dbReference type="SUPFAM" id="SSF57903">
    <property type="entry name" value="FYVE/PHD zinc finger"/>
    <property type="match status" value="1"/>
</dbReference>
<reference evidence="9" key="1">
    <citation type="journal article" date="2021" name="IMA Fungus">
        <title>Genomic characterization of three marine fungi, including Emericellopsis atlantica sp. nov. with signatures of a generalist lifestyle and marine biomass degradation.</title>
        <authorList>
            <person name="Hagestad O.C."/>
            <person name="Hou L."/>
            <person name="Andersen J.H."/>
            <person name="Hansen E.H."/>
            <person name="Altermark B."/>
            <person name="Li C."/>
            <person name="Kuhnert E."/>
            <person name="Cox R.J."/>
            <person name="Crous P.W."/>
            <person name="Spatafora J.W."/>
            <person name="Lail K."/>
            <person name="Amirebrahimi M."/>
            <person name="Lipzen A."/>
            <person name="Pangilinan J."/>
            <person name="Andreopoulos W."/>
            <person name="Hayes R.D."/>
            <person name="Ng V."/>
            <person name="Grigoriev I.V."/>
            <person name="Jackson S.A."/>
            <person name="Sutton T.D.S."/>
            <person name="Dobson A.D.W."/>
            <person name="Rama T."/>
        </authorList>
    </citation>
    <scope>NUCLEOTIDE SEQUENCE</scope>
    <source>
        <strain evidence="9">TS7</strain>
    </source>
</reference>
<dbReference type="InterPro" id="IPR001965">
    <property type="entry name" value="Znf_PHD"/>
</dbReference>
<dbReference type="InterPro" id="IPR013083">
    <property type="entry name" value="Znf_RING/FYVE/PHD"/>
</dbReference>
<feature type="region of interest" description="Disordered" evidence="7">
    <location>
        <begin position="131"/>
        <end position="302"/>
    </location>
</feature>
<feature type="compositionally biased region" description="Basic residues" evidence="7">
    <location>
        <begin position="45"/>
        <end position="60"/>
    </location>
</feature>
<dbReference type="InterPro" id="IPR012921">
    <property type="entry name" value="SPOC_C"/>
</dbReference>
<feature type="region of interest" description="Disordered" evidence="7">
    <location>
        <begin position="719"/>
        <end position="796"/>
    </location>
</feature>
<feature type="compositionally biased region" description="Polar residues" evidence="7">
    <location>
        <begin position="724"/>
        <end position="745"/>
    </location>
</feature>
<dbReference type="PROSITE" id="PS01359">
    <property type="entry name" value="ZF_PHD_1"/>
    <property type="match status" value="1"/>
</dbReference>
<keyword evidence="5" id="KW-0863">Zinc-finger</keyword>